<evidence type="ECO:0000259" key="2">
    <source>
        <dbReference type="Pfam" id="PF22936"/>
    </source>
</evidence>
<dbReference type="InterPro" id="IPR025724">
    <property type="entry name" value="GAG-pre-integrase_dom"/>
</dbReference>
<dbReference type="Pfam" id="PF13976">
    <property type="entry name" value="gag_pre-integrs"/>
    <property type="match status" value="1"/>
</dbReference>
<dbReference type="RefSeq" id="XP_040960396.1">
    <property type="nucleotide sequence ID" value="XM_041104462.1"/>
</dbReference>
<dbReference type="GeneID" id="121223298"/>
<protein>
    <recommendedName>
        <fullName evidence="5">GAG-pre-integrase domain-containing protein</fullName>
    </recommendedName>
</protein>
<feature type="domain" description="Retrovirus-related Pol polyprotein from transposon TNT 1-94-like beta-barrel" evidence="2">
    <location>
        <begin position="128"/>
        <end position="207"/>
    </location>
</feature>
<evidence type="ECO:0008006" key="5">
    <source>
        <dbReference type="Google" id="ProtNLM"/>
    </source>
</evidence>
<feature type="domain" description="GAG-pre-integrase" evidence="1">
    <location>
        <begin position="250"/>
        <end position="300"/>
    </location>
</feature>
<dbReference type="Proteomes" id="UP000818029">
    <property type="component" value="Chromosome D11"/>
</dbReference>
<dbReference type="Pfam" id="PF22936">
    <property type="entry name" value="Pol_BBD"/>
    <property type="match status" value="1"/>
</dbReference>
<gene>
    <name evidence="4" type="primary">LOC121223298</name>
</gene>
<reference evidence="4" key="2">
    <citation type="submission" date="2025-08" db="UniProtKB">
        <authorList>
            <consortium name="RefSeq"/>
        </authorList>
    </citation>
    <scope>IDENTIFICATION</scope>
</reference>
<reference evidence="3" key="1">
    <citation type="journal article" date="2020" name="Nat. Genet.">
        <title>Genomic diversifications of five Gossypium allopolyploid species and their impact on cotton improvement.</title>
        <authorList>
            <person name="Chen Z.J."/>
            <person name="Sreedasyam A."/>
            <person name="Ando A."/>
            <person name="Song Q."/>
            <person name="De Santiago L.M."/>
            <person name="Hulse-Kemp A.M."/>
            <person name="Ding M."/>
            <person name="Ye W."/>
            <person name="Kirkbride R.C."/>
            <person name="Jenkins J."/>
            <person name="Plott C."/>
            <person name="Lovell J."/>
            <person name="Lin Y.M."/>
            <person name="Vaughn R."/>
            <person name="Liu B."/>
            <person name="Simpson S."/>
            <person name="Scheffler B.E."/>
            <person name="Wen L."/>
            <person name="Saski C.A."/>
            <person name="Grover C.E."/>
            <person name="Hu G."/>
            <person name="Conover J.L."/>
            <person name="Carlson J.W."/>
            <person name="Shu S."/>
            <person name="Boston L.B."/>
            <person name="Williams M."/>
            <person name="Peterson D.G."/>
            <person name="McGee K."/>
            <person name="Jones D.C."/>
            <person name="Wendel J.F."/>
            <person name="Stelly D.M."/>
            <person name="Grimwood J."/>
            <person name="Schmutz J."/>
        </authorList>
    </citation>
    <scope>NUCLEOTIDE SEQUENCE [LARGE SCALE GENOMIC DNA]</scope>
    <source>
        <strain evidence="3">cv. TM-1</strain>
    </source>
</reference>
<keyword evidence="3" id="KW-1185">Reference proteome</keyword>
<evidence type="ECO:0000313" key="3">
    <source>
        <dbReference type="Proteomes" id="UP000818029"/>
    </source>
</evidence>
<dbReference type="InterPro" id="IPR054722">
    <property type="entry name" value="PolX-like_BBD"/>
</dbReference>
<name>A0ABM3B036_GOSHI</name>
<proteinExistence type="predicted"/>
<sequence length="310" mass="34968">MKEEKTVKQYSDRIMAVVNSIRLPGEQFSKARIVEKVVSTLLERRKEELTDWRSTKKVPFKPRPRLPRGPLPIKARSLAEIGLSLMLQEERTNPADIAKGLVIQKRNASLDHTHYAKFARRRGMLKSWLLDSGCTNHMTPNATIFKSLDRSCKTKVKIGNCHFIKVEGRSDVLISNPTGNKLISSVLLVPEIDRNLLSIAQLLEKGYCVVFKSKDCQISDPSGSKFMAVTMADKSFVVDWTKGLDTAYTVTIDESKLWHQRLGHANYKSMDQQCKDDLAENFIGSVQKQEVCEICQLGKQATLKSGLESL</sequence>
<accession>A0ABM3B036</accession>
<organism evidence="3 4">
    <name type="scientific">Gossypium hirsutum</name>
    <name type="common">Upland cotton</name>
    <name type="synonym">Gossypium mexicanum</name>
    <dbReference type="NCBI Taxonomy" id="3635"/>
    <lineage>
        <taxon>Eukaryota</taxon>
        <taxon>Viridiplantae</taxon>
        <taxon>Streptophyta</taxon>
        <taxon>Embryophyta</taxon>
        <taxon>Tracheophyta</taxon>
        <taxon>Spermatophyta</taxon>
        <taxon>Magnoliopsida</taxon>
        <taxon>eudicotyledons</taxon>
        <taxon>Gunneridae</taxon>
        <taxon>Pentapetalae</taxon>
        <taxon>rosids</taxon>
        <taxon>malvids</taxon>
        <taxon>Malvales</taxon>
        <taxon>Malvaceae</taxon>
        <taxon>Malvoideae</taxon>
        <taxon>Gossypium</taxon>
    </lineage>
</organism>
<evidence type="ECO:0000259" key="1">
    <source>
        <dbReference type="Pfam" id="PF13976"/>
    </source>
</evidence>
<evidence type="ECO:0000313" key="4">
    <source>
        <dbReference type="RefSeq" id="XP_040960396.1"/>
    </source>
</evidence>